<feature type="binding site" evidence="14">
    <location>
        <position position="221"/>
    </location>
    <ligand>
        <name>ATP</name>
        <dbReference type="ChEBI" id="CHEBI:30616"/>
    </ligand>
</feature>
<reference evidence="17 18" key="1">
    <citation type="submission" date="2018-05" db="EMBL/GenBank/DDBJ databases">
        <title>Rhodohalobacter halophilus gen. nov., sp. nov., a moderately halophilic member of the family Balneolaceae.</title>
        <authorList>
            <person name="Liu Z.-W."/>
        </authorList>
    </citation>
    <scope>NUCLEOTIDE SEQUENCE [LARGE SCALE GENOMIC DNA]</scope>
    <source>
        <strain evidence="17 18">8A47</strain>
    </source>
</reference>
<comment type="subcellular location">
    <subcellularLocation>
        <location evidence="1 13">Cytoplasm</location>
    </subcellularLocation>
</comment>
<evidence type="ECO:0000256" key="10">
    <source>
        <dbReference type="ARBA" id="ARBA00022840"/>
    </source>
</evidence>
<feature type="binding site" evidence="14">
    <location>
        <position position="24"/>
    </location>
    <ligand>
        <name>L-threonine</name>
        <dbReference type="ChEBI" id="CHEBI:57926"/>
    </ligand>
</feature>
<dbReference type="PROSITE" id="PS51163">
    <property type="entry name" value="YRDC"/>
    <property type="match status" value="1"/>
</dbReference>
<evidence type="ECO:0000256" key="12">
    <source>
        <dbReference type="ARBA" id="ARBA00048366"/>
    </source>
</evidence>
<evidence type="ECO:0000256" key="8">
    <source>
        <dbReference type="ARBA" id="ARBA00022695"/>
    </source>
</evidence>
<dbReference type="Proteomes" id="UP000245533">
    <property type="component" value="Unassembled WGS sequence"/>
</dbReference>
<comment type="similarity">
    <text evidence="2 13">Belongs to the SUA5 family.</text>
</comment>
<dbReference type="OrthoDB" id="9814580at2"/>
<dbReference type="InterPro" id="IPR010923">
    <property type="entry name" value="T(6)A37_SUA5"/>
</dbReference>
<evidence type="ECO:0000256" key="11">
    <source>
        <dbReference type="ARBA" id="ARBA00029774"/>
    </source>
</evidence>
<feature type="binding site" evidence="14">
    <location>
        <position position="129"/>
    </location>
    <ligand>
        <name>L-threonine</name>
        <dbReference type="ChEBI" id="CHEBI:57926"/>
    </ligand>
</feature>
<dbReference type="InterPro" id="IPR017945">
    <property type="entry name" value="DHBP_synth_RibB-like_a/b_dom"/>
</dbReference>
<protein>
    <recommendedName>
        <fullName evidence="4 13">Threonylcarbamoyl-AMP synthase</fullName>
        <shortName evidence="13">TC-AMP synthase</shortName>
        <ecNumber evidence="3 13">2.7.7.87</ecNumber>
    </recommendedName>
    <alternativeName>
        <fullName evidence="11 13">L-threonylcarbamoyladenylate synthase</fullName>
    </alternativeName>
</protein>
<proteinExistence type="inferred from homology"/>
<feature type="region of interest" description="Disordered" evidence="15">
    <location>
        <begin position="126"/>
        <end position="150"/>
    </location>
</feature>
<dbReference type="EC" id="2.7.7.87" evidence="3 13"/>
<dbReference type="InterPro" id="IPR005145">
    <property type="entry name" value="Sua5_C"/>
</dbReference>
<evidence type="ECO:0000256" key="4">
    <source>
        <dbReference type="ARBA" id="ARBA00015492"/>
    </source>
</evidence>
<keyword evidence="8 13" id="KW-0548">Nucleotidyltransferase</keyword>
<gene>
    <name evidence="17" type="ORF">DDZ15_04275</name>
</gene>
<keyword evidence="7 13" id="KW-0819">tRNA processing</keyword>
<feature type="binding site" evidence="14">
    <location>
        <position position="56"/>
    </location>
    <ligand>
        <name>L-threonine</name>
        <dbReference type="ChEBI" id="CHEBI:57926"/>
    </ligand>
</feature>
<feature type="domain" description="YrdC-like" evidence="16">
    <location>
        <begin position="2"/>
        <end position="186"/>
    </location>
</feature>
<dbReference type="GO" id="GO:0006450">
    <property type="term" value="P:regulation of translational fidelity"/>
    <property type="evidence" value="ECO:0007669"/>
    <property type="project" value="TreeGrafter"/>
</dbReference>
<dbReference type="PANTHER" id="PTHR17490">
    <property type="entry name" value="SUA5"/>
    <property type="match status" value="1"/>
</dbReference>
<dbReference type="Pfam" id="PF03481">
    <property type="entry name" value="Sua5_C"/>
    <property type="match status" value="1"/>
</dbReference>
<evidence type="ECO:0000313" key="18">
    <source>
        <dbReference type="Proteomes" id="UP000245533"/>
    </source>
</evidence>
<keyword evidence="9 13" id="KW-0547">Nucleotide-binding</keyword>
<evidence type="ECO:0000256" key="6">
    <source>
        <dbReference type="ARBA" id="ARBA00022679"/>
    </source>
</evidence>
<dbReference type="InterPro" id="IPR050156">
    <property type="entry name" value="TC-AMP_synthase_SUA5"/>
</dbReference>
<dbReference type="SUPFAM" id="SSF55821">
    <property type="entry name" value="YrdC/RibB"/>
    <property type="match status" value="1"/>
</dbReference>
<feature type="binding site" evidence="14">
    <location>
        <position position="110"/>
    </location>
    <ligand>
        <name>L-threonine</name>
        <dbReference type="ChEBI" id="CHEBI:57926"/>
    </ligand>
</feature>
<evidence type="ECO:0000256" key="9">
    <source>
        <dbReference type="ARBA" id="ARBA00022741"/>
    </source>
</evidence>
<dbReference type="AlphaFoldDB" id="A0A316TXS5"/>
<feature type="binding site" evidence="14">
    <location>
        <position position="168"/>
    </location>
    <ligand>
        <name>L-threonine</name>
        <dbReference type="ChEBI" id="CHEBI:57926"/>
    </ligand>
</feature>
<keyword evidence="6 13" id="KW-0808">Transferase</keyword>
<feature type="binding site" evidence="14">
    <location>
        <position position="51"/>
    </location>
    <ligand>
        <name>ATP</name>
        <dbReference type="ChEBI" id="CHEBI:30616"/>
    </ligand>
</feature>
<dbReference type="GO" id="GO:0005737">
    <property type="term" value="C:cytoplasm"/>
    <property type="evidence" value="ECO:0007669"/>
    <property type="project" value="UniProtKB-SubCell"/>
</dbReference>
<evidence type="ECO:0000256" key="15">
    <source>
        <dbReference type="SAM" id="MobiDB-lite"/>
    </source>
</evidence>
<dbReference type="InterPro" id="IPR038385">
    <property type="entry name" value="Sua5/YwlC_C"/>
</dbReference>
<dbReference type="Gene3D" id="3.90.870.10">
    <property type="entry name" value="DHBP synthase"/>
    <property type="match status" value="1"/>
</dbReference>
<keyword evidence="18" id="KW-1185">Reference proteome</keyword>
<comment type="catalytic activity">
    <reaction evidence="12 13">
        <text>L-threonine + hydrogencarbonate + ATP = L-threonylcarbamoyladenylate + diphosphate + H2O</text>
        <dbReference type="Rhea" id="RHEA:36407"/>
        <dbReference type="ChEBI" id="CHEBI:15377"/>
        <dbReference type="ChEBI" id="CHEBI:17544"/>
        <dbReference type="ChEBI" id="CHEBI:30616"/>
        <dbReference type="ChEBI" id="CHEBI:33019"/>
        <dbReference type="ChEBI" id="CHEBI:57926"/>
        <dbReference type="ChEBI" id="CHEBI:73682"/>
        <dbReference type="EC" id="2.7.7.87"/>
    </reaction>
</comment>
<evidence type="ECO:0000256" key="13">
    <source>
        <dbReference type="PIRNR" id="PIRNR004930"/>
    </source>
</evidence>
<feature type="binding site" evidence="14">
    <location>
        <position position="106"/>
    </location>
    <ligand>
        <name>ATP</name>
        <dbReference type="ChEBI" id="CHEBI:30616"/>
    </ligand>
</feature>
<evidence type="ECO:0000259" key="16">
    <source>
        <dbReference type="PROSITE" id="PS51163"/>
    </source>
</evidence>
<dbReference type="GO" id="GO:0003725">
    <property type="term" value="F:double-stranded RNA binding"/>
    <property type="evidence" value="ECO:0007669"/>
    <property type="project" value="UniProtKB-UniRule"/>
</dbReference>
<dbReference type="Gene3D" id="3.40.50.11030">
    <property type="entry name" value="Threonylcarbamoyl-AMP synthase, C-terminal domain"/>
    <property type="match status" value="1"/>
</dbReference>
<dbReference type="NCBIfam" id="TIGR00057">
    <property type="entry name" value="L-threonylcarbamoyladenylate synthase"/>
    <property type="match status" value="1"/>
</dbReference>
<dbReference type="RefSeq" id="WP_109645231.1">
    <property type="nucleotide sequence ID" value="NZ_QGGB01000003.1"/>
</dbReference>
<dbReference type="FunFam" id="3.90.870.10:FF:000009">
    <property type="entry name" value="Threonylcarbamoyl-AMP synthase, putative"/>
    <property type="match status" value="1"/>
</dbReference>
<evidence type="ECO:0000256" key="14">
    <source>
        <dbReference type="PIRSR" id="PIRSR004930-1"/>
    </source>
</evidence>
<organism evidence="17 18">
    <name type="scientific">Rhodohalobacter mucosus</name>
    <dbReference type="NCBI Taxonomy" id="2079485"/>
    <lineage>
        <taxon>Bacteria</taxon>
        <taxon>Pseudomonadati</taxon>
        <taxon>Balneolota</taxon>
        <taxon>Balneolia</taxon>
        <taxon>Balneolales</taxon>
        <taxon>Balneolaceae</taxon>
        <taxon>Rhodohalobacter</taxon>
    </lineage>
</organism>
<dbReference type="InterPro" id="IPR006070">
    <property type="entry name" value="Sua5-like_dom"/>
</dbReference>
<evidence type="ECO:0000256" key="2">
    <source>
        <dbReference type="ARBA" id="ARBA00007663"/>
    </source>
</evidence>
<accession>A0A316TXS5</accession>
<evidence type="ECO:0000256" key="3">
    <source>
        <dbReference type="ARBA" id="ARBA00012584"/>
    </source>
</evidence>
<feature type="binding site" evidence="14">
    <location>
        <position position="47"/>
    </location>
    <ligand>
        <name>ATP</name>
        <dbReference type="ChEBI" id="CHEBI:30616"/>
    </ligand>
</feature>
<comment type="function">
    <text evidence="13">Required for the formation of a threonylcarbamoyl group on adenosine at position 37 (t(6)A37) in tRNAs that read codons beginning with adenine.</text>
</comment>
<evidence type="ECO:0000256" key="7">
    <source>
        <dbReference type="ARBA" id="ARBA00022694"/>
    </source>
</evidence>
<dbReference type="GO" id="GO:0008033">
    <property type="term" value="P:tRNA processing"/>
    <property type="evidence" value="ECO:0007669"/>
    <property type="project" value="UniProtKB-KW"/>
</dbReference>
<dbReference type="PANTHER" id="PTHR17490:SF16">
    <property type="entry name" value="THREONYLCARBAMOYL-AMP SYNTHASE"/>
    <property type="match status" value="1"/>
</dbReference>
<sequence length="317" mass="35087">MKIDPEQAVHIIQSGGIVAIPTETVYGLAADAFNTEAVRNTFLKKGRPADNPLIVHISDIGQLDKLIVQPPEALKKLTAQFWPGPLTLVLEKHPSVPDIVSGGLRTVAVRMPDHPITRKLINRCGPLTAPSANKSGRPSPTKADHVEDDFGKDFPVVDGGDCEIGLESTVIDLSSHPFTILRPGAVSKRALEECLDQKIISETELPHTDKPASPGVKYTHYKPQATVYWIESLPLHPHDDTLYLIHSNPELKGLAQRHKNILSFSGNFQLLAKRLYDLFRYADHQNYAQIAIEKLPDPSENDIIPPLFNRISKAIRK</sequence>
<dbReference type="GO" id="GO:0005524">
    <property type="term" value="F:ATP binding"/>
    <property type="evidence" value="ECO:0007669"/>
    <property type="project" value="UniProtKB-UniRule"/>
</dbReference>
<evidence type="ECO:0000256" key="5">
    <source>
        <dbReference type="ARBA" id="ARBA00022490"/>
    </source>
</evidence>
<evidence type="ECO:0000256" key="1">
    <source>
        <dbReference type="ARBA" id="ARBA00004496"/>
    </source>
</evidence>
<name>A0A316TXS5_9BACT</name>
<feature type="binding site" evidence="14">
    <location>
        <position position="182"/>
    </location>
    <ligand>
        <name>L-threonine</name>
        <dbReference type="ChEBI" id="CHEBI:57926"/>
    </ligand>
</feature>
<dbReference type="GO" id="GO:0061710">
    <property type="term" value="F:L-threonylcarbamoyladenylate synthase"/>
    <property type="evidence" value="ECO:0007669"/>
    <property type="project" value="UniProtKB-EC"/>
</dbReference>
<dbReference type="EMBL" id="QGGB01000003">
    <property type="protein sequence ID" value="PWN07484.1"/>
    <property type="molecule type" value="Genomic_DNA"/>
</dbReference>
<dbReference type="PIRSF" id="PIRSF004930">
    <property type="entry name" value="Tln_factor_SUA5"/>
    <property type="match status" value="1"/>
</dbReference>
<keyword evidence="10 13" id="KW-0067">ATP-binding</keyword>
<evidence type="ECO:0000313" key="17">
    <source>
        <dbReference type="EMBL" id="PWN07484.1"/>
    </source>
</evidence>
<feature type="binding site" evidence="14">
    <location>
        <position position="139"/>
    </location>
    <ligand>
        <name>ATP</name>
        <dbReference type="ChEBI" id="CHEBI:30616"/>
    </ligand>
</feature>
<dbReference type="GO" id="GO:0000049">
    <property type="term" value="F:tRNA binding"/>
    <property type="evidence" value="ECO:0007669"/>
    <property type="project" value="TreeGrafter"/>
</dbReference>
<dbReference type="Pfam" id="PF01300">
    <property type="entry name" value="Sua5_yciO_yrdC"/>
    <property type="match status" value="1"/>
</dbReference>
<feature type="binding site" evidence="14">
    <location>
        <position position="131"/>
    </location>
    <ligand>
        <name>ATP</name>
        <dbReference type="ChEBI" id="CHEBI:30616"/>
    </ligand>
</feature>
<comment type="caution">
    <text evidence="17">The sequence shown here is derived from an EMBL/GenBank/DDBJ whole genome shotgun (WGS) entry which is preliminary data.</text>
</comment>
<keyword evidence="5 13" id="KW-0963">Cytoplasm</keyword>